<gene>
    <name evidence="1" type="ORF">TUBRATIS_17980</name>
</gene>
<dbReference type="Proteomes" id="UP000282876">
    <property type="component" value="Unassembled WGS sequence"/>
</dbReference>
<evidence type="ECO:0000313" key="1">
    <source>
        <dbReference type="EMBL" id="RVD91737.1"/>
    </source>
</evidence>
<reference evidence="1 2" key="1">
    <citation type="submission" date="2018-10" db="EMBL/GenBank/DDBJ databases">
        <title>Draft genome sequence of the microsporidian Tubulinosema ratisbonensis.</title>
        <authorList>
            <person name="Polonais V."/>
            <person name="Peyretaillade E."/>
            <person name="Niehus S."/>
            <person name="Wawrzyniak I."/>
            <person name="Franchet A."/>
            <person name="Gaspin C."/>
            <person name="Reichstadt M."/>
            <person name="Belser C."/>
            <person name="Labadie K."/>
            <person name="Delbac F."/>
            <person name="Ferrandon D."/>
        </authorList>
    </citation>
    <scope>NUCLEOTIDE SEQUENCE [LARGE SCALE GENOMIC DNA]</scope>
    <source>
        <strain evidence="1 2">Franzen</strain>
    </source>
</reference>
<dbReference type="AlphaFoldDB" id="A0A437AKX5"/>
<dbReference type="PANTHER" id="PTHR45913">
    <property type="entry name" value="EPM2A-INTERACTING PROTEIN 1"/>
    <property type="match status" value="1"/>
</dbReference>
<dbReference type="EMBL" id="RCSS01000426">
    <property type="protein sequence ID" value="RVD91737.1"/>
    <property type="molecule type" value="Genomic_DNA"/>
</dbReference>
<evidence type="ECO:0000313" key="2">
    <source>
        <dbReference type="Proteomes" id="UP000282876"/>
    </source>
</evidence>
<dbReference type="InterPro" id="IPR012337">
    <property type="entry name" value="RNaseH-like_sf"/>
</dbReference>
<dbReference type="SUPFAM" id="SSF53098">
    <property type="entry name" value="Ribonuclease H-like"/>
    <property type="match status" value="1"/>
</dbReference>
<dbReference type="OrthoDB" id="1101576at2759"/>
<organism evidence="1 2">
    <name type="scientific">Tubulinosema ratisbonensis</name>
    <dbReference type="NCBI Taxonomy" id="291195"/>
    <lineage>
        <taxon>Eukaryota</taxon>
        <taxon>Fungi</taxon>
        <taxon>Fungi incertae sedis</taxon>
        <taxon>Microsporidia</taxon>
        <taxon>Tubulinosematoidea</taxon>
        <taxon>Tubulinosematidae</taxon>
        <taxon>Tubulinosema</taxon>
    </lineage>
</organism>
<keyword evidence="2" id="KW-1185">Reference proteome</keyword>
<name>A0A437AKX5_9MICR</name>
<dbReference type="PANTHER" id="PTHR45913:SF19">
    <property type="entry name" value="LOW QUALITY PROTEIN: ZINC FINGER BED DOMAIN-CONTAINING PROTEIN 5-LIKE"/>
    <property type="match status" value="1"/>
</dbReference>
<proteinExistence type="predicted"/>
<accession>A0A437AKX5</accession>
<protein>
    <submittedName>
        <fullName evidence="1">Zinc finger MYM-type protein</fullName>
    </submittedName>
</protein>
<sequence length="132" mass="15167">MGNCCGICTDGTKSMTGKNVGFKSFFQTANYKHITFTHCLIHREALAAKKLTPELNDMLQNVVKIINFIKSQALNSRLFSNLCKDRDSNYTSLLLHAEVRWLSRGQSLKRFLLLKDEIKIFLNKQKCKFADF</sequence>
<comment type="caution">
    <text evidence="1">The sequence shown here is derived from an EMBL/GenBank/DDBJ whole genome shotgun (WGS) entry which is preliminary data.</text>
</comment>
<dbReference type="VEuPathDB" id="MicrosporidiaDB:TUBRATIS_17980"/>